<dbReference type="Proteomes" id="UP001058429">
    <property type="component" value="Chromosome"/>
</dbReference>
<protein>
    <submittedName>
        <fullName evidence="1">Uncharacterized protein</fullName>
    </submittedName>
</protein>
<gene>
    <name evidence="1" type="ORF">N4562_06200</name>
</gene>
<name>A0A9Q9J2E4_9LACO</name>
<dbReference type="GeneID" id="75137429"/>
<evidence type="ECO:0000313" key="1">
    <source>
        <dbReference type="EMBL" id="UXC62692.1"/>
    </source>
</evidence>
<organism evidence="1 2">
    <name type="scientific">Ligilactobacillus agilis</name>
    <dbReference type="NCBI Taxonomy" id="1601"/>
    <lineage>
        <taxon>Bacteria</taxon>
        <taxon>Bacillati</taxon>
        <taxon>Bacillota</taxon>
        <taxon>Bacilli</taxon>
        <taxon>Lactobacillales</taxon>
        <taxon>Lactobacillaceae</taxon>
        <taxon>Ligilactobacillus</taxon>
    </lineage>
</organism>
<accession>A0A9Q9J2E4</accession>
<proteinExistence type="predicted"/>
<dbReference type="EMBL" id="CP104396">
    <property type="protein sequence ID" value="UXC62692.1"/>
    <property type="molecule type" value="Genomic_DNA"/>
</dbReference>
<reference evidence="1" key="1">
    <citation type="submission" date="2022-09" db="EMBL/GenBank/DDBJ databases">
        <title>Complete genome of Ligilactobacillus agilis AM_LB6, isolated from chicken feces.</title>
        <authorList>
            <person name="den Bakker H.C."/>
            <person name="Mann A."/>
        </authorList>
    </citation>
    <scope>NUCLEOTIDE SEQUENCE</scope>
    <source>
        <strain evidence="1">AM_LB6</strain>
    </source>
</reference>
<evidence type="ECO:0000313" key="2">
    <source>
        <dbReference type="Proteomes" id="UP001058429"/>
    </source>
</evidence>
<dbReference type="RefSeq" id="WP_260902922.1">
    <property type="nucleotide sequence ID" value="NZ_CP104396.1"/>
</dbReference>
<dbReference type="AlphaFoldDB" id="A0A9Q9J2E4"/>
<sequence length="70" mass="8215">MLYTTYEEYVNRKQKAKEVNSLDPKSELEFNHLINNMNMYLDSHKDVIPLDVTNIGEEELVNKILDLTSL</sequence>